<feature type="signal peptide" evidence="1">
    <location>
        <begin position="1"/>
        <end position="21"/>
    </location>
</feature>
<dbReference type="AlphaFoldDB" id="F6R645"/>
<dbReference type="GO" id="GO:0008199">
    <property type="term" value="F:ferric iron binding"/>
    <property type="evidence" value="ECO:0007669"/>
    <property type="project" value="InterPro"/>
</dbReference>
<feature type="domain" description="Ferritin/DPS" evidence="2">
    <location>
        <begin position="54"/>
        <end position="189"/>
    </location>
</feature>
<dbReference type="InterPro" id="IPR012347">
    <property type="entry name" value="Ferritin-like"/>
</dbReference>
<dbReference type="InterPro" id="IPR008331">
    <property type="entry name" value="Ferritin_DPS_dom"/>
</dbReference>
<sequence length="211" mass="24093">MMRVLVLLCAVLTSQVYVAFGQEFNSYCNHLDDLPLCAMATSFTQELVKKQYQYLTLIHHHYQADRFYPNVAKYFRKCMEKTSGMLDRVATYIMAKQVTISASANAPDYVNDLFQHGFMPAFTINHTRPPTLRSAFRQAFKSERNTVETLTTIHQAAEVLGDAEVAELVGADLIPEVTKLMNELHTHFSMLHSVTRHNLHGLGEFIYDKNL</sequence>
<dbReference type="HOGENOM" id="CLU_1304497_0_0_1"/>
<reference evidence="3" key="3">
    <citation type="submission" date="2025-08" db="UniProtKB">
        <authorList>
            <consortium name="Ensembl"/>
        </authorList>
    </citation>
    <scope>IDENTIFICATION</scope>
</reference>
<feature type="chain" id="PRO_5003345332" description="Ferritin/DPS domain-containing protein" evidence="1">
    <location>
        <begin position="22"/>
        <end position="211"/>
    </location>
</feature>
<name>F6R645_CIOIN</name>
<dbReference type="SUPFAM" id="SSF47240">
    <property type="entry name" value="Ferritin-like"/>
    <property type="match status" value="1"/>
</dbReference>
<reference evidence="3" key="4">
    <citation type="submission" date="2025-09" db="UniProtKB">
        <authorList>
            <consortium name="Ensembl"/>
        </authorList>
    </citation>
    <scope>IDENTIFICATION</scope>
</reference>
<dbReference type="Gene3D" id="1.20.1260.10">
    <property type="match status" value="1"/>
</dbReference>
<reference evidence="4" key="1">
    <citation type="journal article" date="2002" name="Science">
        <title>The draft genome of Ciona intestinalis: insights into chordate and vertebrate origins.</title>
        <authorList>
            <person name="Dehal P."/>
            <person name="Satou Y."/>
            <person name="Campbell R.K."/>
            <person name="Chapman J."/>
            <person name="Degnan B."/>
            <person name="De Tomaso A."/>
            <person name="Davidson B."/>
            <person name="Di Gregorio A."/>
            <person name="Gelpke M."/>
            <person name="Goodstein D.M."/>
            <person name="Harafuji N."/>
            <person name="Hastings K.E."/>
            <person name="Ho I."/>
            <person name="Hotta K."/>
            <person name="Huang W."/>
            <person name="Kawashima T."/>
            <person name="Lemaire P."/>
            <person name="Martinez D."/>
            <person name="Meinertzhagen I.A."/>
            <person name="Necula S."/>
            <person name="Nonaka M."/>
            <person name="Putnam N."/>
            <person name="Rash S."/>
            <person name="Saiga H."/>
            <person name="Satake M."/>
            <person name="Terry A."/>
            <person name="Yamada L."/>
            <person name="Wang H.G."/>
            <person name="Awazu S."/>
            <person name="Azumi K."/>
            <person name="Boore J."/>
            <person name="Branno M."/>
            <person name="Chin-Bow S."/>
            <person name="DeSantis R."/>
            <person name="Doyle S."/>
            <person name="Francino P."/>
            <person name="Keys D.N."/>
            <person name="Haga S."/>
            <person name="Hayashi H."/>
            <person name="Hino K."/>
            <person name="Imai K.S."/>
            <person name="Inaba K."/>
            <person name="Kano S."/>
            <person name="Kobayashi K."/>
            <person name="Kobayashi M."/>
            <person name="Lee B.I."/>
            <person name="Makabe K.W."/>
            <person name="Manohar C."/>
            <person name="Matassi G."/>
            <person name="Medina M."/>
            <person name="Mochizuki Y."/>
            <person name="Mount S."/>
            <person name="Morishita T."/>
            <person name="Miura S."/>
            <person name="Nakayama A."/>
            <person name="Nishizaka S."/>
            <person name="Nomoto H."/>
            <person name="Ohta F."/>
            <person name="Oishi K."/>
            <person name="Rigoutsos I."/>
            <person name="Sano M."/>
            <person name="Sasaki A."/>
            <person name="Sasakura Y."/>
            <person name="Shoguchi E."/>
            <person name="Shin-i T."/>
            <person name="Spagnuolo A."/>
            <person name="Stainier D."/>
            <person name="Suzuki M.M."/>
            <person name="Tassy O."/>
            <person name="Takatori N."/>
            <person name="Tokuoka M."/>
            <person name="Yagi K."/>
            <person name="Yoshizaki F."/>
            <person name="Wada S."/>
            <person name="Zhang C."/>
            <person name="Hyatt P.D."/>
            <person name="Larimer F."/>
            <person name="Detter C."/>
            <person name="Doggett N."/>
            <person name="Glavina T."/>
            <person name="Hawkins T."/>
            <person name="Richardson P."/>
            <person name="Lucas S."/>
            <person name="Kohara Y."/>
            <person name="Levine M."/>
            <person name="Satoh N."/>
            <person name="Rokhsar D.S."/>
        </authorList>
    </citation>
    <scope>NUCLEOTIDE SEQUENCE [LARGE SCALE GENOMIC DNA]</scope>
</reference>
<dbReference type="InterPro" id="IPR009078">
    <property type="entry name" value="Ferritin-like_SF"/>
</dbReference>
<dbReference type="Ensembl" id="ENSCINT00000020054.3">
    <property type="protein sequence ID" value="ENSCINP00000020054.3"/>
    <property type="gene ID" value="ENSCING00000009934.3"/>
</dbReference>
<protein>
    <recommendedName>
        <fullName evidence="2">Ferritin/DPS domain-containing protein</fullName>
    </recommendedName>
</protein>
<evidence type="ECO:0000313" key="4">
    <source>
        <dbReference type="Proteomes" id="UP000008144"/>
    </source>
</evidence>
<dbReference type="Pfam" id="PF00210">
    <property type="entry name" value="Ferritin"/>
    <property type="match status" value="1"/>
</dbReference>
<keyword evidence="4" id="KW-1185">Reference proteome</keyword>
<reference evidence="3" key="2">
    <citation type="journal article" date="2008" name="Genome Biol.">
        <title>Improved genome assembly and evidence-based global gene model set for the chordate Ciona intestinalis: new insight into intron and operon populations.</title>
        <authorList>
            <person name="Satou Y."/>
            <person name="Mineta K."/>
            <person name="Ogasawara M."/>
            <person name="Sasakura Y."/>
            <person name="Shoguchi E."/>
            <person name="Ueno K."/>
            <person name="Yamada L."/>
            <person name="Matsumoto J."/>
            <person name="Wasserscheid J."/>
            <person name="Dewar K."/>
            <person name="Wiley G.B."/>
            <person name="Macmil S.L."/>
            <person name="Roe B.A."/>
            <person name="Zeller R.W."/>
            <person name="Hastings K.E."/>
            <person name="Lemaire P."/>
            <person name="Lindquist E."/>
            <person name="Endo T."/>
            <person name="Hotta K."/>
            <person name="Inaba K."/>
        </authorList>
    </citation>
    <scope>NUCLEOTIDE SEQUENCE [LARGE SCALE GENOMIC DNA]</scope>
    <source>
        <strain evidence="3">wild type</strain>
    </source>
</reference>
<organism evidence="3 4">
    <name type="scientific">Ciona intestinalis</name>
    <name type="common">Transparent sea squirt</name>
    <name type="synonym">Ascidia intestinalis</name>
    <dbReference type="NCBI Taxonomy" id="7719"/>
    <lineage>
        <taxon>Eukaryota</taxon>
        <taxon>Metazoa</taxon>
        <taxon>Chordata</taxon>
        <taxon>Tunicata</taxon>
        <taxon>Ascidiacea</taxon>
        <taxon>Phlebobranchia</taxon>
        <taxon>Cionidae</taxon>
        <taxon>Ciona</taxon>
    </lineage>
</organism>
<dbReference type="InParanoid" id="F6R645"/>
<dbReference type="EMBL" id="EAAA01002362">
    <property type="status" value="NOT_ANNOTATED_CDS"/>
    <property type="molecule type" value="Genomic_DNA"/>
</dbReference>
<evidence type="ECO:0000259" key="2">
    <source>
        <dbReference type="Pfam" id="PF00210"/>
    </source>
</evidence>
<dbReference type="Proteomes" id="UP000008144">
    <property type="component" value="Chromosome 7"/>
</dbReference>
<proteinExistence type="predicted"/>
<dbReference type="GeneTree" id="ENSGT00390000016463"/>
<keyword evidence="1" id="KW-0732">Signal</keyword>
<accession>F6R645</accession>
<evidence type="ECO:0000313" key="3">
    <source>
        <dbReference type="Ensembl" id="ENSCINP00000020054.3"/>
    </source>
</evidence>
<evidence type="ECO:0000256" key="1">
    <source>
        <dbReference type="SAM" id="SignalP"/>
    </source>
</evidence>